<feature type="region of interest" description="Disordered" evidence="1">
    <location>
        <begin position="1"/>
        <end position="49"/>
    </location>
</feature>
<proteinExistence type="predicted"/>
<name>A0ABR3ERB6_9AGAR</name>
<dbReference type="Proteomes" id="UP001465976">
    <property type="component" value="Unassembled WGS sequence"/>
</dbReference>
<evidence type="ECO:0000313" key="3">
    <source>
        <dbReference type="Proteomes" id="UP001465976"/>
    </source>
</evidence>
<feature type="region of interest" description="Disordered" evidence="1">
    <location>
        <begin position="54"/>
        <end position="73"/>
    </location>
</feature>
<organism evidence="2 3">
    <name type="scientific">Marasmius crinis-equi</name>
    <dbReference type="NCBI Taxonomy" id="585013"/>
    <lineage>
        <taxon>Eukaryota</taxon>
        <taxon>Fungi</taxon>
        <taxon>Dikarya</taxon>
        <taxon>Basidiomycota</taxon>
        <taxon>Agaricomycotina</taxon>
        <taxon>Agaricomycetes</taxon>
        <taxon>Agaricomycetidae</taxon>
        <taxon>Agaricales</taxon>
        <taxon>Marasmiineae</taxon>
        <taxon>Marasmiaceae</taxon>
        <taxon>Marasmius</taxon>
    </lineage>
</organism>
<evidence type="ECO:0000256" key="1">
    <source>
        <dbReference type="SAM" id="MobiDB-lite"/>
    </source>
</evidence>
<feature type="non-terminal residue" evidence="2">
    <location>
        <position position="73"/>
    </location>
</feature>
<protein>
    <submittedName>
        <fullName evidence="2">Uncharacterized protein</fullName>
    </submittedName>
</protein>
<keyword evidence="3" id="KW-1185">Reference proteome</keyword>
<reference evidence="2 3" key="1">
    <citation type="submission" date="2024-02" db="EMBL/GenBank/DDBJ databases">
        <title>A draft genome for the cacao thread blight pathogen Marasmius crinis-equi.</title>
        <authorList>
            <person name="Cohen S.P."/>
            <person name="Baruah I.K."/>
            <person name="Amoako-Attah I."/>
            <person name="Bukari Y."/>
            <person name="Meinhardt L.W."/>
            <person name="Bailey B.A."/>
        </authorList>
    </citation>
    <scope>NUCLEOTIDE SEQUENCE [LARGE SCALE GENOMIC DNA]</scope>
    <source>
        <strain evidence="2 3">GH-76</strain>
    </source>
</reference>
<feature type="compositionally biased region" description="Basic and acidic residues" evidence="1">
    <location>
        <begin position="39"/>
        <end position="49"/>
    </location>
</feature>
<feature type="compositionally biased region" description="Polar residues" evidence="1">
    <location>
        <begin position="62"/>
        <end position="73"/>
    </location>
</feature>
<comment type="caution">
    <text evidence="2">The sequence shown here is derived from an EMBL/GenBank/DDBJ whole genome shotgun (WGS) entry which is preliminary data.</text>
</comment>
<sequence length="73" mass="8392">MITTRKCSNELPTKLNYDEASPSDQIPRNTDDQEEDEKELVKRGGKDRDIIAVLLPREKQGQSEVESQPYTKE</sequence>
<gene>
    <name evidence="2" type="ORF">V5O48_016678</name>
</gene>
<accession>A0ABR3ERB6</accession>
<evidence type="ECO:0000313" key="2">
    <source>
        <dbReference type="EMBL" id="KAL0565345.1"/>
    </source>
</evidence>
<dbReference type="EMBL" id="JBAHYK010002308">
    <property type="protein sequence ID" value="KAL0565345.1"/>
    <property type="molecule type" value="Genomic_DNA"/>
</dbReference>